<evidence type="ECO:0000256" key="1">
    <source>
        <dbReference type="ARBA" id="ARBA00004377"/>
    </source>
</evidence>
<evidence type="ECO:0000256" key="5">
    <source>
        <dbReference type="ARBA" id="ARBA00022481"/>
    </source>
</evidence>
<feature type="region of interest" description="Disordered" evidence="10">
    <location>
        <begin position="1"/>
        <end position="33"/>
    </location>
</feature>
<reference evidence="13 14" key="1">
    <citation type="submission" date="2019-08" db="EMBL/GenBank/DDBJ databases">
        <authorList>
            <person name="Wang G."/>
            <person name="Xu Z."/>
        </authorList>
    </citation>
    <scope>NUCLEOTIDE SEQUENCE [LARGE SCALE GENOMIC DNA]</scope>
    <source>
        <strain evidence="13 14">ZX</strain>
    </source>
</reference>
<dbReference type="Pfam" id="PF08334">
    <property type="entry name" value="T2SSG"/>
    <property type="match status" value="1"/>
</dbReference>
<sequence>MMTDELELRSSRAPSRDVGGRERVSTALDTNGSEGERGFTLVELMVVILILGLLTTVVVINVLPAQDKAMTQKAQTDIALLEQALERYRLDNFTYPPTGAGLQALVQPPVGLAHPERYPRGGYIKRLPNDPWGNPYQYHSPGEHGAFDIISYGADGKPDGEGQDADIGNWK</sequence>
<proteinExistence type="inferred from homology"/>
<keyword evidence="4" id="KW-1003">Cell membrane</keyword>
<evidence type="ECO:0000256" key="2">
    <source>
        <dbReference type="ARBA" id="ARBA00009984"/>
    </source>
</evidence>
<keyword evidence="14" id="KW-1185">Reference proteome</keyword>
<dbReference type="InterPro" id="IPR010054">
    <property type="entry name" value="Type2_sec_GspG"/>
</dbReference>
<dbReference type="GO" id="GO:0005886">
    <property type="term" value="C:plasma membrane"/>
    <property type="evidence" value="ECO:0007669"/>
    <property type="project" value="UniProtKB-SubCell"/>
</dbReference>
<dbReference type="NCBIfam" id="TIGR01710">
    <property type="entry name" value="typeII_sec_gspG"/>
    <property type="match status" value="1"/>
</dbReference>
<dbReference type="GO" id="GO:0015627">
    <property type="term" value="C:type II protein secretion system complex"/>
    <property type="evidence" value="ECO:0007669"/>
    <property type="project" value="InterPro"/>
</dbReference>
<dbReference type="GO" id="GO:0015628">
    <property type="term" value="P:protein secretion by the type II secretion system"/>
    <property type="evidence" value="ECO:0007669"/>
    <property type="project" value="InterPro"/>
</dbReference>
<dbReference type="AlphaFoldDB" id="A0A5D9CG58"/>
<dbReference type="PROSITE" id="PS00409">
    <property type="entry name" value="PROKAR_NTER_METHYL"/>
    <property type="match status" value="1"/>
</dbReference>
<dbReference type="InterPro" id="IPR012902">
    <property type="entry name" value="N_methyl_site"/>
</dbReference>
<feature type="compositionally biased region" description="Basic and acidic residues" evidence="10">
    <location>
        <begin position="1"/>
        <end position="24"/>
    </location>
</feature>
<keyword evidence="8 11" id="KW-1133">Transmembrane helix</keyword>
<evidence type="ECO:0000256" key="3">
    <source>
        <dbReference type="ARBA" id="ARBA00020042"/>
    </source>
</evidence>
<dbReference type="RefSeq" id="WP_149520708.1">
    <property type="nucleotide sequence ID" value="NZ_VTOU01000001.1"/>
</dbReference>
<evidence type="ECO:0000256" key="4">
    <source>
        <dbReference type="ARBA" id="ARBA00022475"/>
    </source>
</evidence>
<dbReference type="InterPro" id="IPR000983">
    <property type="entry name" value="Bac_GSPG_pilin"/>
</dbReference>
<dbReference type="NCBIfam" id="TIGR02532">
    <property type="entry name" value="IV_pilin_GFxxxE"/>
    <property type="match status" value="1"/>
</dbReference>
<keyword evidence="6" id="KW-0997">Cell inner membrane</keyword>
<evidence type="ECO:0000313" key="14">
    <source>
        <dbReference type="Proteomes" id="UP000322077"/>
    </source>
</evidence>
<comment type="similarity">
    <text evidence="2">Belongs to the GSP G family.</text>
</comment>
<dbReference type="InterPro" id="IPR013545">
    <property type="entry name" value="T2SS_protein-GspG_C"/>
</dbReference>
<evidence type="ECO:0000313" key="13">
    <source>
        <dbReference type="EMBL" id="TZG29045.1"/>
    </source>
</evidence>
<evidence type="ECO:0000256" key="11">
    <source>
        <dbReference type="SAM" id="Phobius"/>
    </source>
</evidence>
<keyword evidence="9 11" id="KW-0472">Membrane</keyword>
<feature type="region of interest" description="Disordered" evidence="10">
    <location>
        <begin position="151"/>
        <end position="171"/>
    </location>
</feature>
<dbReference type="PANTHER" id="PTHR30093">
    <property type="entry name" value="GENERAL SECRETION PATHWAY PROTEIN G"/>
    <property type="match status" value="1"/>
</dbReference>
<dbReference type="EMBL" id="VTOU01000001">
    <property type="protein sequence ID" value="TZG29045.1"/>
    <property type="molecule type" value="Genomic_DNA"/>
</dbReference>
<evidence type="ECO:0000256" key="7">
    <source>
        <dbReference type="ARBA" id="ARBA00022692"/>
    </source>
</evidence>
<evidence type="ECO:0000259" key="12">
    <source>
        <dbReference type="Pfam" id="PF08334"/>
    </source>
</evidence>
<dbReference type="InterPro" id="IPR045584">
    <property type="entry name" value="Pilin-like"/>
</dbReference>
<evidence type="ECO:0000256" key="6">
    <source>
        <dbReference type="ARBA" id="ARBA00022519"/>
    </source>
</evidence>
<dbReference type="Gene3D" id="3.30.700.10">
    <property type="entry name" value="Glycoprotein, Type 4 Pilin"/>
    <property type="match status" value="1"/>
</dbReference>
<keyword evidence="5" id="KW-0488">Methylation</keyword>
<gene>
    <name evidence="13" type="primary">gspG</name>
    <name evidence="13" type="ORF">FYJ91_02590</name>
</gene>
<dbReference type="Proteomes" id="UP000322077">
    <property type="component" value="Unassembled WGS sequence"/>
</dbReference>
<comment type="caution">
    <text evidence="13">The sequence shown here is derived from an EMBL/GenBank/DDBJ whole genome shotgun (WGS) entry which is preliminary data.</text>
</comment>
<evidence type="ECO:0000256" key="10">
    <source>
        <dbReference type="SAM" id="MobiDB-lite"/>
    </source>
</evidence>
<feature type="transmembrane region" description="Helical" evidence="11">
    <location>
        <begin position="44"/>
        <end position="63"/>
    </location>
</feature>
<dbReference type="PANTHER" id="PTHR30093:SF44">
    <property type="entry name" value="TYPE II SECRETION SYSTEM CORE PROTEIN G"/>
    <property type="match status" value="1"/>
</dbReference>
<organism evidence="13 14">
    <name type="scientific">Sphingomonas montanisoli</name>
    <dbReference type="NCBI Taxonomy" id="2606412"/>
    <lineage>
        <taxon>Bacteria</taxon>
        <taxon>Pseudomonadati</taxon>
        <taxon>Pseudomonadota</taxon>
        <taxon>Alphaproteobacteria</taxon>
        <taxon>Sphingomonadales</taxon>
        <taxon>Sphingomonadaceae</taxon>
        <taxon>Sphingomonas</taxon>
    </lineage>
</organism>
<feature type="domain" description="Type II secretion system protein GspG C-terminal" evidence="12">
    <location>
        <begin position="61"/>
        <end position="170"/>
    </location>
</feature>
<evidence type="ECO:0000256" key="9">
    <source>
        <dbReference type="ARBA" id="ARBA00023136"/>
    </source>
</evidence>
<dbReference type="PRINTS" id="PR00813">
    <property type="entry name" value="BCTERIALGSPG"/>
</dbReference>
<comment type="subcellular location">
    <subcellularLocation>
        <location evidence="1">Cell inner membrane</location>
        <topology evidence="1">Single-pass membrane protein</topology>
    </subcellularLocation>
</comment>
<accession>A0A5D9CG58</accession>
<evidence type="ECO:0000256" key="8">
    <source>
        <dbReference type="ARBA" id="ARBA00022989"/>
    </source>
</evidence>
<protein>
    <recommendedName>
        <fullName evidence="3">Type II secretion system core protein G</fullName>
    </recommendedName>
</protein>
<dbReference type="Pfam" id="PF07963">
    <property type="entry name" value="N_methyl"/>
    <property type="match status" value="1"/>
</dbReference>
<name>A0A5D9CG58_9SPHN</name>
<dbReference type="SUPFAM" id="SSF54523">
    <property type="entry name" value="Pili subunits"/>
    <property type="match status" value="1"/>
</dbReference>
<keyword evidence="7 11" id="KW-0812">Transmembrane</keyword>